<keyword evidence="8" id="KW-1185">Reference proteome</keyword>
<evidence type="ECO:0000256" key="3">
    <source>
        <dbReference type="ARBA" id="ARBA00023027"/>
    </source>
</evidence>
<sequence length="319" mass="33730">MNIIVLDGYTLNPGDLSWEGLEALGTVTVYDRTPAESIVERAKGARVILTNKTPLRAEVLKQLPELQYIGVLATGYDVVDTAEAAKLGITVTNVPAYSTASVAQLVFALLLELCQQAGLHNEAVRKGEWAGCPDFSFWKTPLVELAGKTLGVVGIGGIGEKVAEIGQAFGMNVIATNRSGKRPALEGVRLVSIGELFQEADVVTLHCPLTPETEGLIQKATLLQMKKTAFLINTGRGKLIRESDLADALNEGVIAGAGLDVLSSEPPAANNPLLSARNCIITPHVGWASFEARGRLMDVAVSNVAAFAAGSPVHVVNRL</sequence>
<dbReference type="Proteomes" id="UP000639396">
    <property type="component" value="Unassembled WGS sequence"/>
</dbReference>
<feature type="domain" description="D-isomer specific 2-hydroxyacid dehydrogenase catalytic" evidence="5">
    <location>
        <begin position="21"/>
        <end position="317"/>
    </location>
</feature>
<evidence type="ECO:0000259" key="5">
    <source>
        <dbReference type="Pfam" id="PF00389"/>
    </source>
</evidence>
<name>A0A927CDK1_9BACL</name>
<dbReference type="EMBL" id="JACXJA010000034">
    <property type="protein sequence ID" value="MBD2864867.1"/>
    <property type="molecule type" value="Genomic_DNA"/>
</dbReference>
<evidence type="ECO:0000259" key="6">
    <source>
        <dbReference type="Pfam" id="PF02826"/>
    </source>
</evidence>
<evidence type="ECO:0000313" key="7">
    <source>
        <dbReference type="EMBL" id="MBD2864867.1"/>
    </source>
</evidence>
<evidence type="ECO:0000256" key="2">
    <source>
        <dbReference type="ARBA" id="ARBA00023002"/>
    </source>
</evidence>
<dbReference type="SUPFAM" id="SSF52283">
    <property type="entry name" value="Formate/glycerate dehydrogenase catalytic domain-like"/>
    <property type="match status" value="1"/>
</dbReference>
<comment type="caution">
    <text evidence="7">The sequence shown here is derived from an EMBL/GenBank/DDBJ whole genome shotgun (WGS) entry which is preliminary data.</text>
</comment>
<dbReference type="GO" id="GO:0016616">
    <property type="term" value="F:oxidoreductase activity, acting on the CH-OH group of donors, NAD or NADP as acceptor"/>
    <property type="evidence" value="ECO:0007669"/>
    <property type="project" value="InterPro"/>
</dbReference>
<dbReference type="InterPro" id="IPR036291">
    <property type="entry name" value="NAD(P)-bd_dom_sf"/>
</dbReference>
<evidence type="ECO:0000256" key="1">
    <source>
        <dbReference type="ARBA" id="ARBA00005854"/>
    </source>
</evidence>
<keyword evidence="3" id="KW-0520">NAD</keyword>
<dbReference type="GO" id="GO:0051287">
    <property type="term" value="F:NAD binding"/>
    <property type="evidence" value="ECO:0007669"/>
    <property type="project" value="InterPro"/>
</dbReference>
<dbReference type="RefSeq" id="WP_190930488.1">
    <property type="nucleotide sequence ID" value="NZ_JACXJA010000034.1"/>
</dbReference>
<dbReference type="SUPFAM" id="SSF51735">
    <property type="entry name" value="NAD(P)-binding Rossmann-fold domains"/>
    <property type="match status" value="1"/>
</dbReference>
<accession>A0A927CDK1</accession>
<gene>
    <name evidence="7" type="ORF">IDH45_23090</name>
</gene>
<organism evidence="7 8">
    <name type="scientific">Paenibacillus oceani</name>
    <dbReference type="NCBI Taxonomy" id="2772510"/>
    <lineage>
        <taxon>Bacteria</taxon>
        <taxon>Bacillati</taxon>
        <taxon>Bacillota</taxon>
        <taxon>Bacilli</taxon>
        <taxon>Bacillales</taxon>
        <taxon>Paenibacillaceae</taxon>
        <taxon>Paenibacillus</taxon>
    </lineage>
</organism>
<dbReference type="AlphaFoldDB" id="A0A927CDK1"/>
<feature type="domain" description="D-isomer specific 2-hydroxyacid dehydrogenase NAD-binding" evidence="6">
    <location>
        <begin position="107"/>
        <end position="286"/>
    </location>
</feature>
<reference evidence="7" key="1">
    <citation type="submission" date="2020-09" db="EMBL/GenBank/DDBJ databases">
        <title>A novel bacterium of genus Paenibacillus, isolated from South China Sea.</title>
        <authorList>
            <person name="Huang H."/>
            <person name="Mo K."/>
            <person name="Hu Y."/>
        </authorList>
    </citation>
    <scope>NUCLEOTIDE SEQUENCE</scope>
    <source>
        <strain evidence="7">IB182363</strain>
    </source>
</reference>
<dbReference type="Pfam" id="PF02826">
    <property type="entry name" value="2-Hacid_dh_C"/>
    <property type="match status" value="1"/>
</dbReference>
<evidence type="ECO:0000256" key="4">
    <source>
        <dbReference type="RuleBase" id="RU003719"/>
    </source>
</evidence>
<dbReference type="Gene3D" id="3.40.50.720">
    <property type="entry name" value="NAD(P)-binding Rossmann-like Domain"/>
    <property type="match status" value="2"/>
</dbReference>
<evidence type="ECO:0000313" key="8">
    <source>
        <dbReference type="Proteomes" id="UP000639396"/>
    </source>
</evidence>
<comment type="similarity">
    <text evidence="1 4">Belongs to the D-isomer specific 2-hydroxyacid dehydrogenase family.</text>
</comment>
<dbReference type="InterPro" id="IPR029752">
    <property type="entry name" value="D-isomer_DH_CS1"/>
</dbReference>
<proteinExistence type="inferred from homology"/>
<dbReference type="CDD" id="cd12162">
    <property type="entry name" value="2-Hacid_dh_4"/>
    <property type="match status" value="1"/>
</dbReference>
<dbReference type="InterPro" id="IPR050418">
    <property type="entry name" value="D-iso_2-hydroxyacid_DH_PdxB"/>
</dbReference>
<keyword evidence="2 4" id="KW-0560">Oxidoreductase</keyword>
<dbReference type="Pfam" id="PF00389">
    <property type="entry name" value="2-Hacid_dh"/>
    <property type="match status" value="1"/>
</dbReference>
<dbReference type="InterPro" id="IPR006139">
    <property type="entry name" value="D-isomer_2_OHA_DH_cat_dom"/>
</dbReference>
<dbReference type="FunFam" id="3.40.50.720:FF:000203">
    <property type="entry name" value="D-3-phosphoglycerate dehydrogenase (SerA)"/>
    <property type="match status" value="1"/>
</dbReference>
<protein>
    <submittedName>
        <fullName evidence="7">D-2-hydroxyacid dehydrogenase</fullName>
    </submittedName>
</protein>
<dbReference type="PANTHER" id="PTHR43761">
    <property type="entry name" value="D-ISOMER SPECIFIC 2-HYDROXYACID DEHYDROGENASE FAMILY PROTEIN (AFU_ORTHOLOGUE AFUA_1G13630)"/>
    <property type="match status" value="1"/>
</dbReference>
<dbReference type="PROSITE" id="PS00065">
    <property type="entry name" value="D_2_HYDROXYACID_DH_1"/>
    <property type="match status" value="1"/>
</dbReference>
<dbReference type="InterPro" id="IPR006140">
    <property type="entry name" value="D-isomer_DH_NAD-bd"/>
</dbReference>
<dbReference type="PANTHER" id="PTHR43761:SF1">
    <property type="entry name" value="D-ISOMER SPECIFIC 2-HYDROXYACID DEHYDROGENASE CATALYTIC DOMAIN-CONTAINING PROTEIN-RELATED"/>
    <property type="match status" value="1"/>
</dbReference>